<name>A0A2W1BM17_HELAM</name>
<feature type="region of interest" description="Disordered" evidence="2">
    <location>
        <begin position="52"/>
        <end position="74"/>
    </location>
</feature>
<evidence type="ECO:0000313" key="4">
    <source>
        <dbReference type="Proteomes" id="UP000249218"/>
    </source>
</evidence>
<organism evidence="3 4">
    <name type="scientific">Helicoverpa armigera</name>
    <name type="common">Cotton bollworm</name>
    <name type="synonym">Heliothis armigera</name>
    <dbReference type="NCBI Taxonomy" id="29058"/>
    <lineage>
        <taxon>Eukaryota</taxon>
        <taxon>Metazoa</taxon>
        <taxon>Ecdysozoa</taxon>
        <taxon>Arthropoda</taxon>
        <taxon>Hexapoda</taxon>
        <taxon>Insecta</taxon>
        <taxon>Pterygota</taxon>
        <taxon>Neoptera</taxon>
        <taxon>Endopterygota</taxon>
        <taxon>Lepidoptera</taxon>
        <taxon>Glossata</taxon>
        <taxon>Ditrysia</taxon>
        <taxon>Noctuoidea</taxon>
        <taxon>Noctuidae</taxon>
        <taxon>Heliothinae</taxon>
        <taxon>Helicoverpa</taxon>
    </lineage>
</organism>
<reference evidence="3 4" key="1">
    <citation type="journal article" date="2017" name="BMC Biol.">
        <title>Genomic innovations, transcriptional plasticity and gene loss underlying the evolution and divergence of two highly polyphagous and invasive Helicoverpa pest species.</title>
        <authorList>
            <person name="Pearce S.L."/>
            <person name="Clarke D.F."/>
            <person name="East P.D."/>
            <person name="Elfekih S."/>
            <person name="Gordon K.H."/>
            <person name="Jermiin L.S."/>
            <person name="McGaughran A."/>
            <person name="Oakeshott J.G."/>
            <person name="Papanikolaou A."/>
            <person name="Perera O.P."/>
            <person name="Rane R.V."/>
            <person name="Richards S."/>
            <person name="Tay W.T."/>
            <person name="Walsh T.K."/>
            <person name="Anderson A."/>
            <person name="Anderson C.J."/>
            <person name="Asgari S."/>
            <person name="Board P.G."/>
            <person name="Bretschneider A."/>
            <person name="Campbell P.M."/>
            <person name="Chertemps T."/>
            <person name="Christeller J.T."/>
            <person name="Coppin C.W."/>
            <person name="Downes S.J."/>
            <person name="Duan G."/>
            <person name="Farnsworth C.A."/>
            <person name="Good R.T."/>
            <person name="Han L.B."/>
            <person name="Han Y.C."/>
            <person name="Hatje K."/>
            <person name="Horne I."/>
            <person name="Huang Y.P."/>
            <person name="Hughes D.S."/>
            <person name="Jacquin-Joly E."/>
            <person name="James W."/>
            <person name="Jhangiani S."/>
            <person name="Kollmar M."/>
            <person name="Kuwar S.S."/>
            <person name="Li S."/>
            <person name="Liu N.Y."/>
            <person name="Maibeche M.T."/>
            <person name="Miller J.R."/>
            <person name="Montagne N."/>
            <person name="Perry T."/>
            <person name="Qu J."/>
            <person name="Song S.V."/>
            <person name="Sutton G.G."/>
            <person name="Vogel H."/>
            <person name="Walenz B.P."/>
            <person name="Xu W."/>
            <person name="Zhang H.J."/>
            <person name="Zou Z."/>
            <person name="Batterham P."/>
            <person name="Edwards O.R."/>
            <person name="Feyereisen R."/>
            <person name="Gibbs R.A."/>
            <person name="Heckel D.G."/>
            <person name="McGrath A."/>
            <person name="Robin C."/>
            <person name="Scherer S.E."/>
            <person name="Worley K.C."/>
            <person name="Wu Y.D."/>
        </authorList>
    </citation>
    <scope>NUCLEOTIDE SEQUENCE [LARGE SCALE GENOMIC DNA]</scope>
    <source>
        <strain evidence="3">Harm_GR_Male_#8</strain>
        <tissue evidence="3">Whole organism</tissue>
    </source>
</reference>
<keyword evidence="1" id="KW-0175">Coiled coil</keyword>
<sequence length="74" mass="8815">MTRIVAHPQSRVIQNKLFRYKAFQNKALQNQELRNQELRNKALETKIQIPRSQEKKCPLTRGHIKSQSMMLKIK</sequence>
<proteinExistence type="predicted"/>
<feature type="compositionally biased region" description="Polar residues" evidence="2">
    <location>
        <begin position="65"/>
        <end position="74"/>
    </location>
</feature>
<gene>
    <name evidence="3" type="primary">HaOG208009</name>
    <name evidence="3" type="ORF">B5X24_HaOG208009</name>
</gene>
<dbReference type="AlphaFoldDB" id="A0A2W1BM17"/>
<feature type="coiled-coil region" evidence="1">
    <location>
        <begin position="21"/>
        <end position="48"/>
    </location>
</feature>
<evidence type="ECO:0000313" key="3">
    <source>
        <dbReference type="EMBL" id="PZC74317.1"/>
    </source>
</evidence>
<protein>
    <submittedName>
        <fullName evidence="3">Uncharacterized protein</fullName>
    </submittedName>
</protein>
<dbReference type="EMBL" id="KZ150057">
    <property type="protein sequence ID" value="PZC74317.1"/>
    <property type="molecule type" value="Genomic_DNA"/>
</dbReference>
<evidence type="ECO:0000256" key="1">
    <source>
        <dbReference type="SAM" id="Coils"/>
    </source>
</evidence>
<accession>A0A2W1BM17</accession>
<keyword evidence="4" id="KW-1185">Reference proteome</keyword>
<evidence type="ECO:0000256" key="2">
    <source>
        <dbReference type="SAM" id="MobiDB-lite"/>
    </source>
</evidence>
<dbReference type="Proteomes" id="UP000249218">
    <property type="component" value="Unassembled WGS sequence"/>
</dbReference>